<reference evidence="3 4" key="1">
    <citation type="submission" date="2013-07" db="EMBL/GenBank/DDBJ databases">
        <title>Completed genome of Sphingomonas sanxanigenens NX02.</title>
        <authorList>
            <person name="Ma T."/>
            <person name="Huang H."/>
            <person name="Wu M."/>
            <person name="Li X."/>
            <person name="Li G."/>
        </authorList>
    </citation>
    <scope>NUCLEOTIDE SEQUENCE [LARGE SCALE GENOMIC DNA]</scope>
    <source>
        <strain evidence="3 4">NX02</strain>
    </source>
</reference>
<gene>
    <name evidence="3" type="ORF">NX02_04710</name>
</gene>
<dbReference type="EMBL" id="CP006644">
    <property type="protein sequence ID" value="AHE52684.1"/>
    <property type="molecule type" value="Genomic_DNA"/>
</dbReference>
<evidence type="ECO:0008006" key="5">
    <source>
        <dbReference type="Google" id="ProtNLM"/>
    </source>
</evidence>
<protein>
    <recommendedName>
        <fullName evidence="5">Circumsporozoite protein</fullName>
    </recommendedName>
</protein>
<evidence type="ECO:0000256" key="2">
    <source>
        <dbReference type="SAM" id="SignalP"/>
    </source>
</evidence>
<dbReference type="RefSeq" id="WP_025290980.1">
    <property type="nucleotide sequence ID" value="NZ_CP006644.1"/>
</dbReference>
<keyword evidence="1" id="KW-0175">Coiled coil</keyword>
<proteinExistence type="predicted"/>
<dbReference type="HOGENOM" id="CLU_2847583_0_0_5"/>
<dbReference type="AlphaFoldDB" id="W0A402"/>
<keyword evidence="4" id="KW-1185">Reference proteome</keyword>
<evidence type="ECO:0000256" key="1">
    <source>
        <dbReference type="SAM" id="Coils"/>
    </source>
</evidence>
<accession>W0A402</accession>
<dbReference type="STRING" id="1123269.NX02_04710"/>
<dbReference type="Proteomes" id="UP000018851">
    <property type="component" value="Chromosome"/>
</dbReference>
<feature type="signal peptide" evidence="2">
    <location>
        <begin position="1"/>
        <end position="20"/>
    </location>
</feature>
<dbReference type="KEGG" id="ssan:NX02_04710"/>
<evidence type="ECO:0000313" key="3">
    <source>
        <dbReference type="EMBL" id="AHE52684.1"/>
    </source>
</evidence>
<evidence type="ECO:0000313" key="4">
    <source>
        <dbReference type="Proteomes" id="UP000018851"/>
    </source>
</evidence>
<sequence length="65" mass="6698">MKKLSFVLAAAGLMTLAACGETTPTENAAENVEDVAANAEDVIENISENAAEAIDNVVDNTTNAM</sequence>
<feature type="chain" id="PRO_5004784881" description="Circumsporozoite protein" evidence="2">
    <location>
        <begin position="21"/>
        <end position="65"/>
    </location>
</feature>
<keyword evidence="2" id="KW-0732">Signal</keyword>
<dbReference type="PROSITE" id="PS51257">
    <property type="entry name" value="PROKAR_LIPOPROTEIN"/>
    <property type="match status" value="1"/>
</dbReference>
<dbReference type="PATRIC" id="fig|1123269.5.peg.915"/>
<organism evidence="3 4">
    <name type="scientific">Sphingomonas sanxanigenens DSM 19645 = NX02</name>
    <dbReference type="NCBI Taxonomy" id="1123269"/>
    <lineage>
        <taxon>Bacteria</taxon>
        <taxon>Pseudomonadati</taxon>
        <taxon>Pseudomonadota</taxon>
        <taxon>Alphaproteobacteria</taxon>
        <taxon>Sphingomonadales</taxon>
        <taxon>Sphingomonadaceae</taxon>
        <taxon>Sphingomonas</taxon>
    </lineage>
</organism>
<feature type="coiled-coil region" evidence="1">
    <location>
        <begin position="29"/>
        <end position="56"/>
    </location>
</feature>
<name>W0A402_9SPHN</name>